<evidence type="ECO:0000313" key="2">
    <source>
        <dbReference type="EMBL" id="SFL60891.1"/>
    </source>
</evidence>
<keyword evidence="3" id="KW-1185">Reference proteome</keyword>
<organism evidence="2 3">
    <name type="scientific">Halogranum rubrum</name>
    <dbReference type="NCBI Taxonomy" id="553466"/>
    <lineage>
        <taxon>Archaea</taxon>
        <taxon>Methanobacteriati</taxon>
        <taxon>Methanobacteriota</taxon>
        <taxon>Stenosarchaea group</taxon>
        <taxon>Halobacteria</taxon>
        <taxon>Halobacteriales</taxon>
        <taxon>Haloferacaceae</taxon>
    </lineage>
</organism>
<sequence>MSSDIDGVRRFVRKSPLFSARRLLFCLSIVLVLVLADAFVFHLRGIETTADIATQLAIHTLGTYLGLTLVALFDASWQW</sequence>
<dbReference type="Proteomes" id="UP000199607">
    <property type="component" value="Unassembled WGS sequence"/>
</dbReference>
<protein>
    <submittedName>
        <fullName evidence="2">Uncharacterized protein</fullName>
    </submittedName>
</protein>
<keyword evidence="1" id="KW-0812">Transmembrane</keyword>
<evidence type="ECO:0000313" key="3">
    <source>
        <dbReference type="Proteomes" id="UP000199607"/>
    </source>
</evidence>
<dbReference type="RefSeq" id="WP_245756963.1">
    <property type="nucleotide sequence ID" value="NZ_FOTC01000009.1"/>
</dbReference>
<reference evidence="3" key="1">
    <citation type="submission" date="2016-10" db="EMBL/GenBank/DDBJ databases">
        <authorList>
            <person name="Varghese N."/>
            <person name="Submissions S."/>
        </authorList>
    </citation>
    <scope>NUCLEOTIDE SEQUENCE [LARGE SCALE GENOMIC DNA]</scope>
    <source>
        <strain evidence="3">CGMCC 1.7738</strain>
    </source>
</reference>
<accession>A0A1I4J436</accession>
<dbReference type="EMBL" id="FOTC01000009">
    <property type="protein sequence ID" value="SFL60891.1"/>
    <property type="molecule type" value="Genomic_DNA"/>
</dbReference>
<feature type="transmembrane region" description="Helical" evidence="1">
    <location>
        <begin position="52"/>
        <end position="73"/>
    </location>
</feature>
<keyword evidence="1" id="KW-1133">Transmembrane helix</keyword>
<evidence type="ECO:0000256" key="1">
    <source>
        <dbReference type="SAM" id="Phobius"/>
    </source>
</evidence>
<name>A0A1I4J436_9EURY</name>
<gene>
    <name evidence="2" type="ORF">SAMN04487950_4358</name>
</gene>
<keyword evidence="1" id="KW-0472">Membrane</keyword>
<dbReference type="AlphaFoldDB" id="A0A1I4J436"/>
<proteinExistence type="predicted"/>
<feature type="transmembrane region" description="Helical" evidence="1">
    <location>
        <begin position="23"/>
        <end position="46"/>
    </location>
</feature>